<dbReference type="Pfam" id="PF19552">
    <property type="entry name" value="DUF6075"/>
    <property type="match status" value="1"/>
</dbReference>
<gene>
    <name evidence="1" type="ORF">HWH42_07615</name>
</gene>
<proteinExistence type="predicted"/>
<accession>A0ABD4HLT5</accession>
<comment type="caution">
    <text evidence="1">The sequence shown here is derived from an EMBL/GenBank/DDBJ whole genome shotgun (WGS) entry which is preliminary data.</text>
</comment>
<protein>
    <submittedName>
        <fullName evidence="1">Uncharacterized protein</fullName>
    </submittedName>
</protein>
<evidence type="ECO:0000313" key="2">
    <source>
        <dbReference type="Proteomes" id="UP000571857"/>
    </source>
</evidence>
<evidence type="ECO:0000313" key="1">
    <source>
        <dbReference type="EMBL" id="MBA0972450.1"/>
    </source>
</evidence>
<sequence>MKELFLNKDHMAKFSYMMEELGFEDLRDPYWTSLSFIVTGNEKLFNKRHSLINFDQRLINSEVWFSGTLSGGEQRLIALAYNLFTNMDFYEFEDGKKYYISPLEIFSGVDEVGYKLAKNAIDVRLMFY</sequence>
<dbReference type="AlphaFoldDB" id="A0ABD4HLT5"/>
<name>A0ABD4HLT5_ENTGA</name>
<organism evidence="1 2">
    <name type="scientific">Enterococcus gallinarum</name>
    <dbReference type="NCBI Taxonomy" id="1353"/>
    <lineage>
        <taxon>Bacteria</taxon>
        <taxon>Bacillati</taxon>
        <taxon>Bacillota</taxon>
        <taxon>Bacilli</taxon>
        <taxon>Lactobacillales</taxon>
        <taxon>Enterococcaceae</taxon>
        <taxon>Enterococcus</taxon>
    </lineage>
</organism>
<dbReference type="Proteomes" id="UP000571857">
    <property type="component" value="Unassembled WGS sequence"/>
</dbReference>
<dbReference type="EMBL" id="JABXJK010000034">
    <property type="protein sequence ID" value="MBA0972450.1"/>
    <property type="molecule type" value="Genomic_DNA"/>
</dbReference>
<dbReference type="InterPro" id="IPR045721">
    <property type="entry name" value="DUF6075"/>
</dbReference>
<reference evidence="1 2" key="1">
    <citation type="submission" date="2020-06" db="EMBL/GenBank/DDBJ databases">
        <title>Crossreactivity between MHC class I-restricted antigens from cancer cells and an enterococcal bacteriophage.</title>
        <authorList>
            <person name="Fluckiger A."/>
            <person name="Daillere R."/>
            <person name="Sassi M."/>
            <person name="Cattoir V."/>
            <person name="Kroemer G."/>
            <person name="Zitvogel L."/>
        </authorList>
    </citation>
    <scope>NUCLEOTIDE SEQUENCE [LARGE SCALE GENOMIC DNA]</scope>
    <source>
        <strain evidence="1 2">EG4</strain>
    </source>
</reference>
<dbReference type="RefSeq" id="WP_176333584.1">
    <property type="nucleotide sequence ID" value="NZ_CAKOCH010000008.1"/>
</dbReference>